<accession>A0A7L7SU02</accession>
<dbReference type="Proteomes" id="UP000516647">
    <property type="component" value="Segment"/>
</dbReference>
<proteinExistence type="predicted"/>
<organism evidence="1 2">
    <name type="scientific">Enterococcus phage 9183</name>
    <dbReference type="NCBI Taxonomy" id="2763102"/>
    <lineage>
        <taxon>Viruses</taxon>
        <taxon>Duplodnaviria</taxon>
        <taxon>Heunggongvirae</taxon>
        <taxon>Uroviricota</taxon>
        <taxon>Caudoviricetes</taxon>
        <taxon>Andrewesvirinae</taxon>
        <taxon>Denvervirus</taxon>
        <taxon>Denvervirus dv9183</taxon>
    </lineage>
</organism>
<gene>
    <name evidence="1" type="ORF">phi9183_ORF011</name>
</gene>
<reference evidence="1 2" key="1">
    <citation type="submission" date="2020-08" db="EMBL/GenBank/DDBJ databases">
        <authorList>
            <person name="Canfield G.S."/>
            <person name="Duerkop B.A."/>
        </authorList>
    </citation>
    <scope>NUCLEOTIDE SEQUENCE [LARGE SCALE GENOMIC DNA]</scope>
</reference>
<sequence length="63" mass="7470">MEKDVSRFKIFYPNNEWVAVMATNDEIFDAFQKKDAVMQFKNALNENVFVDFSKVLFIINTTR</sequence>
<dbReference type="EMBL" id="MT939241">
    <property type="protein sequence ID" value="QOC57504.1"/>
    <property type="molecule type" value="Genomic_DNA"/>
</dbReference>
<keyword evidence="2" id="KW-1185">Reference proteome</keyword>
<name>A0A7L7SU02_9CAUD</name>
<evidence type="ECO:0000313" key="2">
    <source>
        <dbReference type="Proteomes" id="UP000516647"/>
    </source>
</evidence>
<evidence type="ECO:0000313" key="1">
    <source>
        <dbReference type="EMBL" id="QOC57504.1"/>
    </source>
</evidence>
<protein>
    <submittedName>
        <fullName evidence="1">Uncharacterized protein</fullName>
    </submittedName>
</protein>